<accession>A0ABV0UMG3</accession>
<organism evidence="1 2">
    <name type="scientific">Ilyodon furcidens</name>
    <name type="common">goldbreast splitfin</name>
    <dbReference type="NCBI Taxonomy" id="33524"/>
    <lineage>
        <taxon>Eukaryota</taxon>
        <taxon>Metazoa</taxon>
        <taxon>Chordata</taxon>
        <taxon>Craniata</taxon>
        <taxon>Vertebrata</taxon>
        <taxon>Euteleostomi</taxon>
        <taxon>Actinopterygii</taxon>
        <taxon>Neopterygii</taxon>
        <taxon>Teleostei</taxon>
        <taxon>Neoteleostei</taxon>
        <taxon>Acanthomorphata</taxon>
        <taxon>Ovalentaria</taxon>
        <taxon>Atherinomorphae</taxon>
        <taxon>Cyprinodontiformes</taxon>
        <taxon>Goodeidae</taxon>
        <taxon>Ilyodon</taxon>
    </lineage>
</organism>
<comment type="caution">
    <text evidence="1">The sequence shown here is derived from an EMBL/GenBank/DDBJ whole genome shotgun (WGS) entry which is preliminary data.</text>
</comment>
<dbReference type="EMBL" id="JAHRIQ010073855">
    <property type="protein sequence ID" value="MEQ2245630.1"/>
    <property type="molecule type" value="Genomic_DNA"/>
</dbReference>
<protein>
    <submittedName>
        <fullName evidence="1">Uncharacterized protein</fullName>
    </submittedName>
</protein>
<evidence type="ECO:0000313" key="2">
    <source>
        <dbReference type="Proteomes" id="UP001482620"/>
    </source>
</evidence>
<name>A0ABV0UMG3_9TELE</name>
<reference evidence="1 2" key="1">
    <citation type="submission" date="2021-06" db="EMBL/GenBank/DDBJ databases">
        <authorList>
            <person name="Palmer J.M."/>
        </authorList>
    </citation>
    <scope>NUCLEOTIDE SEQUENCE [LARGE SCALE GENOMIC DNA]</scope>
    <source>
        <strain evidence="2">if_2019</strain>
        <tissue evidence="1">Muscle</tissue>
    </source>
</reference>
<keyword evidence="2" id="KW-1185">Reference proteome</keyword>
<gene>
    <name evidence="1" type="ORF">ILYODFUR_029928</name>
</gene>
<proteinExistence type="predicted"/>
<evidence type="ECO:0000313" key="1">
    <source>
        <dbReference type="EMBL" id="MEQ2245630.1"/>
    </source>
</evidence>
<dbReference type="Proteomes" id="UP001482620">
    <property type="component" value="Unassembled WGS sequence"/>
</dbReference>
<sequence>METSHWISISLKSVRLHSSSRHWGLNYQMKCKLYFDLKRGLSNSPFLFLLIPGKLQAMPWISPKREWDLLCSLHEAPVIPVASAPFYHTVFFHLTSIKMHEHSSL</sequence>